<evidence type="ECO:0000313" key="4">
    <source>
        <dbReference type="Proteomes" id="UP000318041"/>
    </source>
</evidence>
<dbReference type="RefSeq" id="WP_005819028.1">
    <property type="nucleotide sequence ID" value="NZ_CAXSXS010000008.1"/>
</dbReference>
<name>A0A5C6LF42_BACFG</name>
<gene>
    <name evidence="2" type="ORF">F2Z89_02950</name>
    <name evidence="3" type="ORF">FSA08_05600</name>
</gene>
<sequence length="164" mass="18269">MKNVSSAKSAEAKAVVLSNVANKKNETAPLIVLPSLPTEKEETKEQVSAKVETPVQTSKKESSSVVAAPNKRLSIDELTDKAERVYLLRQKYQEVREKRKQLESFTISHDKNNAQLTLVDAKGLSISTSNPVAIGKLLSDWMLDLNNHLAKTEEEIRSELERLN</sequence>
<dbReference type="Proteomes" id="UP000460666">
    <property type="component" value="Unassembled WGS sequence"/>
</dbReference>
<feature type="region of interest" description="Disordered" evidence="1">
    <location>
        <begin position="36"/>
        <end position="68"/>
    </location>
</feature>
<dbReference type="Proteomes" id="UP000318041">
    <property type="component" value="Unassembled WGS sequence"/>
</dbReference>
<dbReference type="AlphaFoldDB" id="A0A5C6LF42"/>
<evidence type="ECO:0000313" key="5">
    <source>
        <dbReference type="Proteomes" id="UP000460666"/>
    </source>
</evidence>
<protein>
    <submittedName>
        <fullName evidence="3">Uncharacterized protein</fullName>
    </submittedName>
</protein>
<proteinExistence type="predicted"/>
<evidence type="ECO:0000313" key="2">
    <source>
        <dbReference type="EMBL" id="KAA5002273.1"/>
    </source>
</evidence>
<organism evidence="3 4">
    <name type="scientific">Bacteroides fragilis</name>
    <dbReference type="NCBI Taxonomy" id="817"/>
    <lineage>
        <taxon>Bacteria</taxon>
        <taxon>Pseudomonadati</taxon>
        <taxon>Bacteroidota</taxon>
        <taxon>Bacteroidia</taxon>
        <taxon>Bacteroidales</taxon>
        <taxon>Bacteroidaceae</taxon>
        <taxon>Bacteroides</taxon>
    </lineage>
</organism>
<evidence type="ECO:0000256" key="1">
    <source>
        <dbReference type="SAM" id="MobiDB-lite"/>
    </source>
</evidence>
<reference evidence="2 5" key="1">
    <citation type="journal article" date="2019" name="Nat. Med.">
        <title>A library of human gut bacterial isolates paired with longitudinal multiomics data enables mechanistic microbiome research.</title>
        <authorList>
            <person name="Poyet M."/>
            <person name="Groussin M."/>
            <person name="Gibbons S.M."/>
            <person name="Avila-Pacheco J."/>
            <person name="Jiang X."/>
            <person name="Kearney S.M."/>
            <person name="Perrotta A.R."/>
            <person name="Berdy B."/>
            <person name="Zhao S."/>
            <person name="Lieberman T.D."/>
            <person name="Swanson P.K."/>
            <person name="Smith M."/>
            <person name="Roesemann S."/>
            <person name="Alexander J.E."/>
            <person name="Rich S.A."/>
            <person name="Livny J."/>
            <person name="Vlamakis H."/>
            <person name="Clish C."/>
            <person name="Bullock K."/>
            <person name="Deik A."/>
            <person name="Scott J."/>
            <person name="Pierce K.A."/>
            <person name="Xavier R.J."/>
            <person name="Alm E.J."/>
        </authorList>
    </citation>
    <scope>NUCLEOTIDE SEQUENCE [LARGE SCALE GENOMIC DNA]</scope>
    <source>
        <strain evidence="2 5">BIOML-A46</strain>
    </source>
</reference>
<evidence type="ECO:0000313" key="3">
    <source>
        <dbReference type="EMBL" id="TWV77500.1"/>
    </source>
</evidence>
<feature type="compositionally biased region" description="Basic and acidic residues" evidence="1">
    <location>
        <begin position="38"/>
        <end position="47"/>
    </location>
</feature>
<dbReference type="EMBL" id="VOHY01000003">
    <property type="protein sequence ID" value="TWV77500.1"/>
    <property type="molecule type" value="Genomic_DNA"/>
</dbReference>
<reference evidence="3 4" key="2">
    <citation type="submission" date="2019-08" db="EMBL/GenBank/DDBJ databases">
        <title>Genome sequencing of Bacteroides fragilis Sample_iSURF_9.</title>
        <authorList>
            <person name="Chandler J.E."/>
            <person name="Ruoff K.L."/>
            <person name="Price C.E."/>
            <person name="Valls R.A."/>
            <person name="O'Toole G.A."/>
        </authorList>
    </citation>
    <scope>NUCLEOTIDE SEQUENCE [LARGE SCALE GENOMIC DNA]</scope>
    <source>
        <strain evidence="3 4">CFPLTA004_1B</strain>
    </source>
</reference>
<accession>A0A5C6LF42</accession>
<dbReference type="EMBL" id="VWCJ01000001">
    <property type="protein sequence ID" value="KAA5002273.1"/>
    <property type="molecule type" value="Genomic_DNA"/>
</dbReference>
<comment type="caution">
    <text evidence="3">The sequence shown here is derived from an EMBL/GenBank/DDBJ whole genome shotgun (WGS) entry which is preliminary data.</text>
</comment>